<dbReference type="Gene3D" id="3.30.450.40">
    <property type="match status" value="1"/>
</dbReference>
<dbReference type="PANTHER" id="PTHR43102:SF2">
    <property type="entry name" value="GAF DOMAIN-CONTAINING PROTEIN"/>
    <property type="match status" value="1"/>
</dbReference>
<feature type="domain" description="GAF" evidence="2">
    <location>
        <begin position="26"/>
        <end position="169"/>
    </location>
</feature>
<dbReference type="InterPro" id="IPR003018">
    <property type="entry name" value="GAF"/>
</dbReference>
<dbReference type="InterPro" id="IPR029016">
    <property type="entry name" value="GAF-like_dom_sf"/>
</dbReference>
<dbReference type="OrthoDB" id="9811889at2"/>
<evidence type="ECO:0000313" key="3">
    <source>
        <dbReference type="EMBL" id="SEI37542.1"/>
    </source>
</evidence>
<dbReference type="Proteomes" id="UP000199532">
    <property type="component" value="Unassembled WGS sequence"/>
</dbReference>
<feature type="coiled-coil region" evidence="1">
    <location>
        <begin position="212"/>
        <end position="239"/>
    </location>
</feature>
<accession>A0A1H6QEW7</accession>
<dbReference type="Pfam" id="PF01590">
    <property type="entry name" value="GAF"/>
    <property type="match status" value="1"/>
</dbReference>
<evidence type="ECO:0000256" key="1">
    <source>
        <dbReference type="SAM" id="Coils"/>
    </source>
</evidence>
<dbReference type="PANTHER" id="PTHR43102">
    <property type="entry name" value="SLR1143 PROTEIN"/>
    <property type="match status" value="1"/>
</dbReference>
<dbReference type="SUPFAM" id="SSF55781">
    <property type="entry name" value="GAF domain-like"/>
    <property type="match status" value="1"/>
</dbReference>
<evidence type="ECO:0000313" key="4">
    <source>
        <dbReference type="Proteomes" id="UP000199532"/>
    </source>
</evidence>
<dbReference type="RefSeq" id="WP_090330786.1">
    <property type="nucleotide sequence ID" value="NZ_FNXY01000001.1"/>
</dbReference>
<gene>
    <name evidence="3" type="ORF">SAMN04487995_0146</name>
</gene>
<sequence>MHNDLAGENESGRLEAIKSYDILDSLPEQEYDDITRLASEICQTPISLISLLDDTRQWFKSNRGLQVRETPIEYAFCSHAISNPNEIFIVPDSRKDPRFSENPLVTGEPYVIFYAGVPLVDRNGFPLGSLCVIDNDTKELTEEQLLALRVLARHVVNLLEMRKSNKALNTVKCLLERHNEELILSTKQLRPSFISVADDLRNVKDQLLLYQKSRNEALLEELISNIDSLQIRVEHASNAAC</sequence>
<keyword evidence="4" id="KW-1185">Reference proteome</keyword>
<dbReference type="STRING" id="408657.SAMN04487995_0146"/>
<dbReference type="AlphaFoldDB" id="A0A1H6QEW7"/>
<organism evidence="3 4">
    <name type="scientific">Dyadobacter koreensis</name>
    <dbReference type="NCBI Taxonomy" id="408657"/>
    <lineage>
        <taxon>Bacteria</taxon>
        <taxon>Pseudomonadati</taxon>
        <taxon>Bacteroidota</taxon>
        <taxon>Cytophagia</taxon>
        <taxon>Cytophagales</taxon>
        <taxon>Spirosomataceae</taxon>
        <taxon>Dyadobacter</taxon>
    </lineage>
</organism>
<keyword evidence="1" id="KW-0175">Coiled coil</keyword>
<dbReference type="EMBL" id="FNXY01000001">
    <property type="protein sequence ID" value="SEI37542.1"/>
    <property type="molecule type" value="Genomic_DNA"/>
</dbReference>
<evidence type="ECO:0000259" key="2">
    <source>
        <dbReference type="SMART" id="SM00065"/>
    </source>
</evidence>
<reference evidence="3 4" key="1">
    <citation type="submission" date="2016-10" db="EMBL/GenBank/DDBJ databases">
        <authorList>
            <person name="de Groot N.N."/>
        </authorList>
    </citation>
    <scope>NUCLEOTIDE SEQUENCE [LARGE SCALE GENOMIC DNA]</scope>
    <source>
        <strain evidence="3 4">DSM 19938</strain>
    </source>
</reference>
<name>A0A1H6QEW7_9BACT</name>
<proteinExistence type="predicted"/>
<protein>
    <submittedName>
        <fullName evidence="3">GAF domain-containing protein</fullName>
    </submittedName>
</protein>
<dbReference type="SMART" id="SM00065">
    <property type="entry name" value="GAF"/>
    <property type="match status" value="1"/>
</dbReference>